<organism evidence="2 3">
    <name type="scientific">Gymnopilus dilepis</name>
    <dbReference type="NCBI Taxonomy" id="231916"/>
    <lineage>
        <taxon>Eukaryota</taxon>
        <taxon>Fungi</taxon>
        <taxon>Dikarya</taxon>
        <taxon>Basidiomycota</taxon>
        <taxon>Agaricomycotina</taxon>
        <taxon>Agaricomycetes</taxon>
        <taxon>Agaricomycetidae</taxon>
        <taxon>Agaricales</taxon>
        <taxon>Agaricineae</taxon>
        <taxon>Hymenogastraceae</taxon>
        <taxon>Gymnopilus</taxon>
    </lineage>
</organism>
<dbReference type="AlphaFoldDB" id="A0A409WNL3"/>
<comment type="caution">
    <text evidence="2">The sequence shown here is derived from an EMBL/GenBank/DDBJ whole genome shotgun (WGS) entry which is preliminary data.</text>
</comment>
<name>A0A409WNL3_9AGAR</name>
<keyword evidence="3" id="KW-1185">Reference proteome</keyword>
<feature type="region of interest" description="Disordered" evidence="1">
    <location>
        <begin position="123"/>
        <end position="160"/>
    </location>
</feature>
<sequence>MNSDENDEKKKRENTKHKTLNKIAQGRNEEGDGAEGSIVKSKPGARVRQDRTSLGPLILGVKCSVRKKNGATQHNRCAYNHCLSARTVGQTKGQQLLMAPTAGDLEERGAVVEVRVGGCPELRLERGRKSPEQEANTSHQLRALRKADEPTTTSEPRLGH</sequence>
<gene>
    <name evidence="2" type="ORF">CVT26_012164</name>
</gene>
<dbReference type="Proteomes" id="UP000284706">
    <property type="component" value="Unassembled WGS sequence"/>
</dbReference>
<feature type="region of interest" description="Disordered" evidence="1">
    <location>
        <begin position="1"/>
        <end position="51"/>
    </location>
</feature>
<feature type="compositionally biased region" description="Polar residues" evidence="1">
    <location>
        <begin position="150"/>
        <end position="160"/>
    </location>
</feature>
<proteinExistence type="predicted"/>
<accession>A0A409WNL3</accession>
<dbReference type="InParanoid" id="A0A409WNL3"/>
<feature type="compositionally biased region" description="Basic and acidic residues" evidence="1">
    <location>
        <begin position="123"/>
        <end position="132"/>
    </location>
</feature>
<protein>
    <submittedName>
        <fullName evidence="2">Uncharacterized protein</fullName>
    </submittedName>
</protein>
<evidence type="ECO:0000313" key="2">
    <source>
        <dbReference type="EMBL" id="PPQ80098.1"/>
    </source>
</evidence>
<dbReference type="EMBL" id="NHYE01004969">
    <property type="protein sequence ID" value="PPQ80098.1"/>
    <property type="molecule type" value="Genomic_DNA"/>
</dbReference>
<evidence type="ECO:0000313" key="3">
    <source>
        <dbReference type="Proteomes" id="UP000284706"/>
    </source>
</evidence>
<reference evidence="2 3" key="1">
    <citation type="journal article" date="2018" name="Evol. Lett.">
        <title>Horizontal gene cluster transfer increased hallucinogenic mushroom diversity.</title>
        <authorList>
            <person name="Reynolds H.T."/>
            <person name="Vijayakumar V."/>
            <person name="Gluck-Thaler E."/>
            <person name="Korotkin H.B."/>
            <person name="Matheny P.B."/>
            <person name="Slot J.C."/>
        </authorList>
    </citation>
    <scope>NUCLEOTIDE SEQUENCE [LARGE SCALE GENOMIC DNA]</scope>
    <source>
        <strain evidence="2 3">SRW20</strain>
    </source>
</reference>
<evidence type="ECO:0000256" key="1">
    <source>
        <dbReference type="SAM" id="MobiDB-lite"/>
    </source>
</evidence>